<keyword evidence="5" id="KW-0406">Ion transport</keyword>
<dbReference type="Proteomes" id="UP000473278">
    <property type="component" value="Unassembled WGS sequence"/>
</dbReference>
<accession>A0A6M1T8H1</accession>
<gene>
    <name evidence="10" type="ORF">G3570_08010</name>
</gene>
<dbReference type="GO" id="GO:0045259">
    <property type="term" value="C:proton-transporting ATP synthase complex"/>
    <property type="evidence" value="ECO:0007669"/>
    <property type="project" value="UniProtKB-KW"/>
</dbReference>
<keyword evidence="7" id="KW-0066">ATP synthesis</keyword>
<comment type="caution">
    <text evidence="10">The sequence shown here is derived from an EMBL/GenBank/DDBJ whole genome shotgun (WGS) entry which is preliminary data.</text>
</comment>
<dbReference type="GO" id="GO:0046933">
    <property type="term" value="F:proton-transporting ATP synthase activity, rotational mechanism"/>
    <property type="evidence" value="ECO:0007669"/>
    <property type="project" value="InterPro"/>
</dbReference>
<keyword evidence="6" id="KW-0472">Membrane</keyword>
<organism evidence="10 11">
    <name type="scientific">Halalkalibaculum roseum</name>
    <dbReference type="NCBI Taxonomy" id="2709311"/>
    <lineage>
        <taxon>Bacteria</taxon>
        <taxon>Pseudomonadati</taxon>
        <taxon>Balneolota</taxon>
        <taxon>Balneolia</taxon>
        <taxon>Balneolales</taxon>
        <taxon>Balneolaceae</taxon>
        <taxon>Halalkalibaculum</taxon>
    </lineage>
</organism>
<dbReference type="RefSeq" id="WP_165141033.1">
    <property type="nucleotide sequence ID" value="NZ_JAALLT010000002.1"/>
</dbReference>
<keyword evidence="4" id="KW-0813">Transport</keyword>
<dbReference type="EMBL" id="JAALLT010000002">
    <property type="protein sequence ID" value="NGP76573.1"/>
    <property type="molecule type" value="Genomic_DNA"/>
</dbReference>
<evidence type="ECO:0000313" key="10">
    <source>
        <dbReference type="EMBL" id="NGP76573.1"/>
    </source>
</evidence>
<protein>
    <submittedName>
        <fullName evidence="10">F0F1 ATP synthase subunit epsilon</fullName>
    </submittedName>
</protein>
<keyword evidence="11" id="KW-1185">Reference proteome</keyword>
<dbReference type="InterPro" id="IPR024037">
    <property type="entry name" value="Alt_ATP_synth_F1_esu"/>
</dbReference>
<dbReference type="NCBIfam" id="NF004871">
    <property type="entry name" value="PRK06228.1"/>
    <property type="match status" value="1"/>
</dbReference>
<evidence type="ECO:0000256" key="7">
    <source>
        <dbReference type="ARBA" id="ARBA00023196"/>
    </source>
</evidence>
<comment type="subcellular location">
    <subcellularLocation>
        <location evidence="2">Endomembrane system</location>
        <topology evidence="2">Peripheral membrane protein</topology>
    </subcellularLocation>
</comment>
<dbReference type="Pfam" id="PF02823">
    <property type="entry name" value="ATP-synt_DE_N"/>
    <property type="match status" value="1"/>
</dbReference>
<dbReference type="InterPro" id="IPR036771">
    <property type="entry name" value="ATPsynth_dsu/esu_N"/>
</dbReference>
<evidence type="ECO:0000256" key="2">
    <source>
        <dbReference type="ARBA" id="ARBA00004184"/>
    </source>
</evidence>
<keyword evidence="8" id="KW-0175">Coiled coil</keyword>
<name>A0A6M1T8H1_9BACT</name>
<evidence type="ECO:0000256" key="6">
    <source>
        <dbReference type="ARBA" id="ARBA00023136"/>
    </source>
</evidence>
<sequence length="133" mass="15263">MIHLKIMTPEQIIADRQVDKIIADGQNGFFCLKPRHVDFTSALRAGIFYYYIGEEEFFTAIDSGILVKCGKEVLVSALNAISGKDLKELEELVKQKFVEVEETEQASVMALRNLEAELVQHFVDLEKNRERHY</sequence>
<evidence type="ECO:0000259" key="9">
    <source>
        <dbReference type="Pfam" id="PF02823"/>
    </source>
</evidence>
<evidence type="ECO:0000256" key="3">
    <source>
        <dbReference type="ARBA" id="ARBA00005712"/>
    </source>
</evidence>
<dbReference type="Gene3D" id="2.60.15.10">
    <property type="entry name" value="F0F1 ATP synthase delta/epsilon subunit, N-terminal"/>
    <property type="match status" value="1"/>
</dbReference>
<dbReference type="CDD" id="cd12152">
    <property type="entry name" value="F1-ATPase_delta"/>
    <property type="match status" value="1"/>
</dbReference>
<feature type="coiled-coil region" evidence="8">
    <location>
        <begin position="86"/>
        <end position="131"/>
    </location>
</feature>
<evidence type="ECO:0000256" key="1">
    <source>
        <dbReference type="ARBA" id="ARBA00003543"/>
    </source>
</evidence>
<evidence type="ECO:0000256" key="4">
    <source>
        <dbReference type="ARBA" id="ARBA00022448"/>
    </source>
</evidence>
<proteinExistence type="inferred from homology"/>
<feature type="domain" description="ATP synthase F1 complex delta/epsilon subunit N-terminal" evidence="9">
    <location>
        <begin position="2"/>
        <end position="80"/>
    </location>
</feature>
<dbReference type="SUPFAM" id="SSF51344">
    <property type="entry name" value="Epsilon subunit of F1F0-ATP synthase N-terminal domain"/>
    <property type="match status" value="1"/>
</dbReference>
<keyword evidence="7" id="KW-0139">CF(1)</keyword>
<dbReference type="InterPro" id="IPR020546">
    <property type="entry name" value="ATP_synth_F1_dsu/esu_N"/>
</dbReference>
<evidence type="ECO:0000256" key="5">
    <source>
        <dbReference type="ARBA" id="ARBA00023065"/>
    </source>
</evidence>
<dbReference type="AlphaFoldDB" id="A0A6M1T8H1"/>
<comment type="function">
    <text evidence="1">Produces ATP from ADP in the presence of a proton gradient across the membrane.</text>
</comment>
<reference evidence="10 11" key="1">
    <citation type="submission" date="2020-02" db="EMBL/GenBank/DDBJ databases">
        <title>Balneolaceae bacterium YR4-1, complete genome.</title>
        <authorList>
            <person name="Li Y."/>
            <person name="Wu S."/>
        </authorList>
    </citation>
    <scope>NUCLEOTIDE SEQUENCE [LARGE SCALE GENOMIC DNA]</scope>
    <source>
        <strain evidence="10 11">YR4-1</strain>
    </source>
</reference>
<evidence type="ECO:0000256" key="8">
    <source>
        <dbReference type="SAM" id="Coils"/>
    </source>
</evidence>
<dbReference type="NCBIfam" id="TIGR03166">
    <property type="entry name" value="alt_F1F0_F1_eps"/>
    <property type="match status" value="1"/>
</dbReference>
<dbReference type="GO" id="GO:0012505">
    <property type="term" value="C:endomembrane system"/>
    <property type="evidence" value="ECO:0007669"/>
    <property type="project" value="UniProtKB-SubCell"/>
</dbReference>
<dbReference type="InterPro" id="IPR001469">
    <property type="entry name" value="ATP_synth_F1_dsu/esu"/>
</dbReference>
<comment type="similarity">
    <text evidence="3">Belongs to the ATPase epsilon chain family.</text>
</comment>
<evidence type="ECO:0000313" key="11">
    <source>
        <dbReference type="Proteomes" id="UP000473278"/>
    </source>
</evidence>